<evidence type="ECO:0000259" key="6">
    <source>
        <dbReference type="Pfam" id="PF13673"/>
    </source>
</evidence>
<name>A0ABX1K2V8_9CELL</name>
<protein>
    <submittedName>
        <fullName evidence="7">GNAT family N-acetyltransferase</fullName>
    </submittedName>
</protein>
<dbReference type="PANTHER" id="PTHR36449">
    <property type="entry name" value="ACETYLTRANSFERASE-RELATED"/>
    <property type="match status" value="1"/>
</dbReference>
<evidence type="ECO:0000256" key="5">
    <source>
        <dbReference type="ARBA" id="ARBA00049880"/>
    </source>
</evidence>
<sequence length="171" mass="18749">MSAPEFLIREPHEFDAGLESFTCGNAVLDTWLRETAARAHKAGSVRVRLLWDLDSYALVGYYAVCPTEVRRDELPLASKLRGGASTVPGFMLAKLAIATDVQGGGLGRDLLIDALEHICDAAELVGGRIIVVDPIDESAAAFYLRYGFQRVANHTRMFVLVQDARRSLDLD</sequence>
<evidence type="ECO:0000256" key="3">
    <source>
        <dbReference type="ARBA" id="ARBA00022679"/>
    </source>
</evidence>
<dbReference type="SUPFAM" id="SSF55729">
    <property type="entry name" value="Acyl-CoA N-acyltransferases (Nat)"/>
    <property type="match status" value="1"/>
</dbReference>
<dbReference type="Proteomes" id="UP000777774">
    <property type="component" value="Unassembled WGS sequence"/>
</dbReference>
<dbReference type="Pfam" id="PF13673">
    <property type="entry name" value="Acetyltransf_10"/>
    <property type="match status" value="1"/>
</dbReference>
<comment type="catalytic activity">
    <reaction evidence="5">
        <text>glycyl-tRNA(Gly) + acetyl-CoA = N-acetylglycyl-tRNA(Gly) + CoA + H(+)</text>
        <dbReference type="Rhea" id="RHEA:81867"/>
        <dbReference type="Rhea" id="RHEA-COMP:9683"/>
        <dbReference type="Rhea" id="RHEA-COMP:19766"/>
        <dbReference type="ChEBI" id="CHEBI:15378"/>
        <dbReference type="ChEBI" id="CHEBI:57287"/>
        <dbReference type="ChEBI" id="CHEBI:57288"/>
        <dbReference type="ChEBI" id="CHEBI:78522"/>
        <dbReference type="ChEBI" id="CHEBI:232036"/>
    </reaction>
</comment>
<dbReference type="InterPro" id="IPR000182">
    <property type="entry name" value="GNAT_dom"/>
</dbReference>
<reference evidence="7 8" key="1">
    <citation type="submission" date="2020-04" db="EMBL/GenBank/DDBJ databases">
        <title>MicrobeNet Type strains.</title>
        <authorList>
            <person name="Nicholson A.C."/>
        </authorList>
    </citation>
    <scope>NUCLEOTIDE SEQUENCE [LARGE SCALE GENOMIC DNA]</scope>
    <source>
        <strain evidence="7 8">ATCC BAA-787</strain>
    </source>
</reference>
<keyword evidence="1" id="KW-0678">Repressor</keyword>
<dbReference type="PANTHER" id="PTHR36449:SF1">
    <property type="entry name" value="ACETYLTRANSFERASE"/>
    <property type="match status" value="1"/>
</dbReference>
<evidence type="ECO:0000256" key="2">
    <source>
        <dbReference type="ARBA" id="ARBA00022649"/>
    </source>
</evidence>
<organism evidence="7 8">
    <name type="scientific">Cellulomonas septica</name>
    <dbReference type="NCBI Taxonomy" id="285080"/>
    <lineage>
        <taxon>Bacteria</taxon>
        <taxon>Bacillati</taxon>
        <taxon>Actinomycetota</taxon>
        <taxon>Actinomycetes</taxon>
        <taxon>Micrococcales</taxon>
        <taxon>Cellulomonadaceae</taxon>
        <taxon>Cellulomonas</taxon>
    </lineage>
</organism>
<dbReference type="RefSeq" id="WP_168679982.1">
    <property type="nucleotide sequence ID" value="NZ_JAAXOY010000495.1"/>
</dbReference>
<keyword evidence="4" id="KW-0012">Acyltransferase</keyword>
<dbReference type="Gene3D" id="3.40.630.30">
    <property type="match status" value="1"/>
</dbReference>
<keyword evidence="3" id="KW-0808">Transferase</keyword>
<dbReference type="InterPro" id="IPR016181">
    <property type="entry name" value="Acyl_CoA_acyltransferase"/>
</dbReference>
<gene>
    <name evidence="7" type="ORF">HGA02_15615</name>
</gene>
<evidence type="ECO:0000256" key="1">
    <source>
        <dbReference type="ARBA" id="ARBA00022491"/>
    </source>
</evidence>
<keyword evidence="8" id="KW-1185">Reference proteome</keyword>
<evidence type="ECO:0000256" key="4">
    <source>
        <dbReference type="ARBA" id="ARBA00023315"/>
    </source>
</evidence>
<evidence type="ECO:0000313" key="8">
    <source>
        <dbReference type="Proteomes" id="UP000777774"/>
    </source>
</evidence>
<keyword evidence="2" id="KW-1277">Toxin-antitoxin system</keyword>
<accession>A0ABX1K2V8</accession>
<evidence type="ECO:0000313" key="7">
    <source>
        <dbReference type="EMBL" id="NKY40901.1"/>
    </source>
</evidence>
<feature type="domain" description="N-acetyltransferase" evidence="6">
    <location>
        <begin position="91"/>
        <end position="154"/>
    </location>
</feature>
<dbReference type="EMBL" id="JAAXOY010000495">
    <property type="protein sequence ID" value="NKY40901.1"/>
    <property type="molecule type" value="Genomic_DNA"/>
</dbReference>
<proteinExistence type="predicted"/>
<comment type="caution">
    <text evidence="7">The sequence shown here is derived from an EMBL/GenBank/DDBJ whole genome shotgun (WGS) entry which is preliminary data.</text>
</comment>